<feature type="domain" description="Chromatin assembly factor 1 subunit A dimerization" evidence="6">
    <location>
        <begin position="320"/>
        <end position="393"/>
    </location>
</feature>
<reference evidence="8" key="1">
    <citation type="journal article" date="2021" name="J Fungi (Basel)">
        <title>Virulence traits and population genomics of the black yeast Aureobasidium melanogenum.</title>
        <authorList>
            <person name="Cernosa A."/>
            <person name="Sun X."/>
            <person name="Gostincar C."/>
            <person name="Fang C."/>
            <person name="Gunde-Cimerman N."/>
            <person name="Song Z."/>
        </authorList>
    </citation>
    <scope>NUCLEOTIDE SEQUENCE</scope>
    <source>
        <strain evidence="8">EXF-9911</strain>
    </source>
</reference>
<feature type="region of interest" description="Disordered" evidence="5">
    <location>
        <begin position="1"/>
        <end position="211"/>
    </location>
</feature>
<dbReference type="GO" id="GO:0033186">
    <property type="term" value="C:CAF-1 complex"/>
    <property type="evidence" value="ECO:0007669"/>
    <property type="project" value="TreeGrafter"/>
</dbReference>
<comment type="caution">
    <text evidence="8">The sequence shown here is derived from an EMBL/GenBank/DDBJ whole genome shotgun (WGS) entry which is preliminary data.</text>
</comment>
<dbReference type="EMBL" id="JAHFXF010001049">
    <property type="protein sequence ID" value="KAG9677937.1"/>
    <property type="molecule type" value="Genomic_DNA"/>
</dbReference>
<gene>
    <name evidence="8" type="ORF">KCU76_g15671</name>
</gene>
<reference evidence="8" key="2">
    <citation type="submission" date="2021-08" db="EMBL/GenBank/DDBJ databases">
        <authorList>
            <person name="Gostincar C."/>
            <person name="Sun X."/>
            <person name="Song Z."/>
            <person name="Gunde-Cimerman N."/>
        </authorList>
    </citation>
    <scope>NUCLEOTIDE SEQUENCE</scope>
    <source>
        <strain evidence="8">EXF-9911</strain>
    </source>
</reference>
<feature type="non-terminal residue" evidence="8">
    <location>
        <position position="599"/>
    </location>
</feature>
<protein>
    <recommendedName>
        <fullName evidence="10">Chromatin assembly factor 1 subunit A</fullName>
    </recommendedName>
</protein>
<dbReference type="Pfam" id="PF21796">
    <property type="entry name" value="Cac1_C"/>
    <property type="match status" value="1"/>
</dbReference>
<dbReference type="InterPro" id="IPR022043">
    <property type="entry name" value="CAF1A_DD"/>
</dbReference>
<feature type="compositionally biased region" description="Acidic residues" evidence="5">
    <location>
        <begin position="360"/>
        <end position="393"/>
    </location>
</feature>
<feature type="compositionally biased region" description="Basic and acidic residues" evidence="5">
    <location>
        <begin position="85"/>
        <end position="147"/>
    </location>
</feature>
<accession>A0A9P8E3S0</accession>
<dbReference type="AlphaFoldDB" id="A0A9P8E3S0"/>
<dbReference type="GO" id="GO:0006281">
    <property type="term" value="P:DNA repair"/>
    <property type="evidence" value="ECO:0007669"/>
    <property type="project" value="UniProtKB-KW"/>
</dbReference>
<feature type="compositionally biased region" description="Low complexity" evidence="5">
    <location>
        <begin position="51"/>
        <end position="65"/>
    </location>
</feature>
<comment type="subcellular location">
    <subcellularLocation>
        <location evidence="1">Nucleus</location>
    </subcellularLocation>
</comment>
<evidence type="ECO:0000256" key="1">
    <source>
        <dbReference type="ARBA" id="ARBA00004123"/>
    </source>
</evidence>
<evidence type="ECO:0000256" key="5">
    <source>
        <dbReference type="SAM" id="MobiDB-lite"/>
    </source>
</evidence>
<proteinExistence type="predicted"/>
<evidence type="ECO:0000313" key="8">
    <source>
        <dbReference type="EMBL" id="KAG9677937.1"/>
    </source>
</evidence>
<dbReference type="Proteomes" id="UP000779574">
    <property type="component" value="Unassembled WGS sequence"/>
</dbReference>
<evidence type="ECO:0000256" key="4">
    <source>
        <dbReference type="ARBA" id="ARBA00023242"/>
    </source>
</evidence>
<feature type="region of interest" description="Disordered" evidence="5">
    <location>
        <begin position="355"/>
        <end position="393"/>
    </location>
</feature>
<name>A0A9P8E3S0_AURME</name>
<dbReference type="PANTHER" id="PTHR15272:SF0">
    <property type="entry name" value="CHROMATIN ASSEMBLY FACTOR 1 SUBUNIT A"/>
    <property type="match status" value="1"/>
</dbReference>
<evidence type="ECO:0000259" key="6">
    <source>
        <dbReference type="Pfam" id="PF12253"/>
    </source>
</evidence>
<dbReference type="OrthoDB" id="79480at2759"/>
<dbReference type="GO" id="GO:0006334">
    <property type="term" value="P:nucleosome assembly"/>
    <property type="evidence" value="ECO:0007669"/>
    <property type="project" value="TreeGrafter"/>
</dbReference>
<organism evidence="8 9">
    <name type="scientific">Aureobasidium melanogenum</name>
    <name type="common">Aureobasidium pullulans var. melanogenum</name>
    <dbReference type="NCBI Taxonomy" id="46634"/>
    <lineage>
        <taxon>Eukaryota</taxon>
        <taxon>Fungi</taxon>
        <taxon>Dikarya</taxon>
        <taxon>Ascomycota</taxon>
        <taxon>Pezizomycotina</taxon>
        <taxon>Dothideomycetes</taxon>
        <taxon>Dothideomycetidae</taxon>
        <taxon>Dothideales</taxon>
        <taxon>Saccotheciaceae</taxon>
        <taxon>Aureobasidium</taxon>
    </lineage>
</organism>
<evidence type="ECO:0000256" key="2">
    <source>
        <dbReference type="ARBA" id="ARBA00022763"/>
    </source>
</evidence>
<feature type="domain" description="Chromatin assembly factor 1 subunit Cac1-like C-terminal" evidence="7">
    <location>
        <begin position="541"/>
        <end position="595"/>
    </location>
</feature>
<keyword evidence="4" id="KW-0539">Nucleus</keyword>
<evidence type="ECO:0000256" key="3">
    <source>
        <dbReference type="ARBA" id="ARBA00023204"/>
    </source>
</evidence>
<dbReference type="PANTHER" id="PTHR15272">
    <property type="entry name" value="CHROMATIN ASSEMBLY FACTOR 1 SUBUNIT A CAF-1 SUBUNIT A"/>
    <property type="match status" value="1"/>
</dbReference>
<keyword evidence="2" id="KW-0227">DNA damage</keyword>
<feature type="compositionally biased region" description="Polar residues" evidence="5">
    <location>
        <begin position="161"/>
        <end position="210"/>
    </location>
</feature>
<dbReference type="InterPro" id="IPR048800">
    <property type="entry name" value="Cac1-like_C"/>
</dbReference>
<keyword evidence="3" id="KW-0234">DNA repair</keyword>
<evidence type="ECO:0008006" key="10">
    <source>
        <dbReference type="Google" id="ProtNLM"/>
    </source>
</evidence>
<dbReference type="GO" id="GO:0005634">
    <property type="term" value="C:nucleus"/>
    <property type="evidence" value="ECO:0007669"/>
    <property type="project" value="UniProtKB-SubCell"/>
</dbReference>
<feature type="compositionally biased region" description="Polar residues" evidence="5">
    <location>
        <begin position="24"/>
        <end position="33"/>
    </location>
</feature>
<evidence type="ECO:0000313" key="9">
    <source>
        <dbReference type="Proteomes" id="UP000779574"/>
    </source>
</evidence>
<sequence length="599" mass="66114">MAEAMDISSPDHSRKRSLPDDDQTSVSKSESQVPTPPLTASPANKDSVRQSSPAPSSSALSSAPSGTNDQPADPNAPPKKRRKYTPAEKEERRLEKEKKDKDRAELKLRRDEEKQKKDEEKRRKNEEKEAKQREKDLKKAREEEEKQKKARAQPKIASFFKTPSSHKSPAASTPVQPSPAKENSTSSQPVDADVSMTSPTPKKSPQQSQSDYRKTFLPFQLKAHTKCAPYVPTLSSDMLQVSQEEMDKVLQHITTATSPTSCLKSLFAEERTRSRGLWQPTAREVIESIQGSSQVPIDLTDESGEHYRPADLLNSLTVRHLHFGEDVRPAYYGTYSRKISSANAAKLRKNPFSKLREDTNYDDDSEAEWEEPEEGEDIGSDGEEDEESVGDAEEMDEFLEDDAADSKRHMITGDLKPVSTGLCWEDAKGVFKSSTEESPVDLDSMKIDFFIPLTKPSVNPFSTSYWQAPSVPAVIAAKASGGQMQLDGKMKPPKAPLMPRSNTNDTMTIIGASSGMKGPIMSVASTKAAKPAPKPLQGAELDEFKDAVDGSNLTKVDLLKALKKRFPKHTNDTIKATLSVGFARVGQHEADKVWKAVAA</sequence>
<dbReference type="Pfam" id="PF12253">
    <property type="entry name" value="CAF1A_dimeriz"/>
    <property type="match status" value="1"/>
</dbReference>
<evidence type="ECO:0000259" key="7">
    <source>
        <dbReference type="Pfam" id="PF21796"/>
    </source>
</evidence>